<reference evidence="4" key="1">
    <citation type="submission" date="2016-06" db="UniProtKB">
        <authorList>
            <consortium name="WormBaseParasite"/>
        </authorList>
    </citation>
    <scope>IDENTIFICATION</scope>
</reference>
<dbReference type="EMBL" id="UYWY01003981">
    <property type="protein sequence ID" value="VDM28974.1"/>
    <property type="molecule type" value="Genomic_DNA"/>
</dbReference>
<sequence>MKPINLRWLAPEVFATKRLNSTTDVFAFGMTLYEIFTGNVPYYTIRAEEMRRKLIAGETLRPALNSAIDPNLCELMRSCWHAEPRDRPSMESIWLRLRAIRDSVIDAHTEVR</sequence>
<dbReference type="InterPro" id="IPR000719">
    <property type="entry name" value="Prot_kinase_dom"/>
</dbReference>
<dbReference type="InterPro" id="IPR050167">
    <property type="entry name" value="Ser_Thr_protein_kinase"/>
</dbReference>
<dbReference type="WBParaSite" id="TCNE_0000325701-mRNA-1">
    <property type="protein sequence ID" value="TCNE_0000325701-mRNA-1"/>
    <property type="gene ID" value="TCNE_0000325701"/>
</dbReference>
<dbReference type="Gene3D" id="1.10.510.10">
    <property type="entry name" value="Transferase(Phosphotransferase) domain 1"/>
    <property type="match status" value="1"/>
</dbReference>
<dbReference type="InterPro" id="IPR011009">
    <property type="entry name" value="Kinase-like_dom_sf"/>
</dbReference>
<evidence type="ECO:0000313" key="3">
    <source>
        <dbReference type="Proteomes" id="UP000050794"/>
    </source>
</evidence>
<dbReference type="PANTHER" id="PTHR23257">
    <property type="entry name" value="SERINE-THREONINE PROTEIN KINASE"/>
    <property type="match status" value="1"/>
</dbReference>
<evidence type="ECO:0000259" key="1">
    <source>
        <dbReference type="PROSITE" id="PS50011"/>
    </source>
</evidence>
<reference evidence="2 3" key="2">
    <citation type="submission" date="2018-11" db="EMBL/GenBank/DDBJ databases">
        <authorList>
            <consortium name="Pathogen Informatics"/>
        </authorList>
    </citation>
    <scope>NUCLEOTIDE SEQUENCE [LARGE SCALE GENOMIC DNA]</scope>
</reference>
<feature type="domain" description="Protein kinase" evidence="1">
    <location>
        <begin position="1"/>
        <end position="111"/>
    </location>
</feature>
<evidence type="ECO:0000313" key="4">
    <source>
        <dbReference type="WBParaSite" id="TCNE_0000325701-mRNA-1"/>
    </source>
</evidence>
<dbReference type="GO" id="GO:0005737">
    <property type="term" value="C:cytoplasm"/>
    <property type="evidence" value="ECO:0007669"/>
    <property type="project" value="TreeGrafter"/>
</dbReference>
<protein>
    <submittedName>
        <fullName evidence="4">Non-specific protein-tyrosine kinase</fullName>
    </submittedName>
</protein>
<dbReference type="InterPro" id="IPR001245">
    <property type="entry name" value="Ser-Thr/Tyr_kinase_cat_dom"/>
</dbReference>
<dbReference type="AlphaFoldDB" id="A0A183U437"/>
<accession>A0A183U437</accession>
<dbReference type="SUPFAM" id="SSF56112">
    <property type="entry name" value="Protein kinase-like (PK-like)"/>
    <property type="match status" value="1"/>
</dbReference>
<organism evidence="3 4">
    <name type="scientific">Toxocara canis</name>
    <name type="common">Canine roundworm</name>
    <dbReference type="NCBI Taxonomy" id="6265"/>
    <lineage>
        <taxon>Eukaryota</taxon>
        <taxon>Metazoa</taxon>
        <taxon>Ecdysozoa</taxon>
        <taxon>Nematoda</taxon>
        <taxon>Chromadorea</taxon>
        <taxon>Rhabditida</taxon>
        <taxon>Spirurina</taxon>
        <taxon>Ascaridomorpha</taxon>
        <taxon>Ascaridoidea</taxon>
        <taxon>Toxocaridae</taxon>
        <taxon>Toxocara</taxon>
    </lineage>
</organism>
<dbReference type="GO" id="GO:0005524">
    <property type="term" value="F:ATP binding"/>
    <property type="evidence" value="ECO:0007669"/>
    <property type="project" value="InterPro"/>
</dbReference>
<dbReference type="GO" id="GO:0004672">
    <property type="term" value="F:protein kinase activity"/>
    <property type="evidence" value="ECO:0007669"/>
    <property type="project" value="InterPro"/>
</dbReference>
<keyword evidence="3" id="KW-1185">Reference proteome</keyword>
<name>A0A183U437_TOXCA</name>
<proteinExistence type="predicted"/>
<dbReference type="Proteomes" id="UP000050794">
    <property type="component" value="Unassembled WGS sequence"/>
</dbReference>
<dbReference type="PANTHER" id="PTHR23257:SF963">
    <property type="entry name" value="AT08303P"/>
    <property type="match status" value="1"/>
</dbReference>
<dbReference type="Pfam" id="PF07714">
    <property type="entry name" value="PK_Tyr_Ser-Thr"/>
    <property type="match status" value="1"/>
</dbReference>
<gene>
    <name evidence="2" type="ORF">TCNE_LOCUS3257</name>
</gene>
<evidence type="ECO:0000313" key="2">
    <source>
        <dbReference type="EMBL" id="VDM28974.1"/>
    </source>
</evidence>
<dbReference type="GO" id="GO:0007165">
    <property type="term" value="P:signal transduction"/>
    <property type="evidence" value="ECO:0007669"/>
    <property type="project" value="TreeGrafter"/>
</dbReference>
<dbReference type="PROSITE" id="PS50011">
    <property type="entry name" value="PROTEIN_KINASE_DOM"/>
    <property type="match status" value="1"/>
</dbReference>